<reference evidence="1" key="1">
    <citation type="submission" date="2023-03" db="EMBL/GenBank/DDBJ databases">
        <authorList>
            <person name="Shen W."/>
            <person name="Cai J."/>
        </authorList>
    </citation>
    <scope>NUCLEOTIDE SEQUENCE</scope>
    <source>
        <strain evidence="1">B1010-2</strain>
    </source>
</reference>
<dbReference type="AlphaFoldDB" id="A0AAW8RL30"/>
<comment type="caution">
    <text evidence="1">The sequence shown here is derived from an EMBL/GenBank/DDBJ whole genome shotgun (WGS) entry which is preliminary data.</text>
</comment>
<accession>A0AAW8RL30</accession>
<sequence>GISFDFKLKEGPSRTRNAIALLKVLDYPETLVETAKTEAALFDEKRQWHVLG</sequence>
<feature type="non-terminal residue" evidence="1">
    <location>
        <position position="1"/>
    </location>
</feature>
<evidence type="ECO:0000313" key="2">
    <source>
        <dbReference type="Proteomes" id="UP001260956"/>
    </source>
</evidence>
<proteinExistence type="predicted"/>
<name>A0AAW8RL30_ENTFC</name>
<gene>
    <name evidence="1" type="ORF">P6Z85_15820</name>
</gene>
<evidence type="ECO:0000313" key="1">
    <source>
        <dbReference type="EMBL" id="MDT2371546.1"/>
    </source>
</evidence>
<dbReference type="EMBL" id="JARPTX010000211">
    <property type="protein sequence ID" value="MDT2371546.1"/>
    <property type="molecule type" value="Genomic_DNA"/>
</dbReference>
<protein>
    <submittedName>
        <fullName evidence="1">DNA mismatch repair protein MutS</fullName>
    </submittedName>
</protein>
<dbReference type="Proteomes" id="UP001260956">
    <property type="component" value="Unassembled WGS sequence"/>
</dbReference>
<organism evidence="1 2">
    <name type="scientific">Enterococcus faecium</name>
    <name type="common">Streptococcus faecium</name>
    <dbReference type="NCBI Taxonomy" id="1352"/>
    <lineage>
        <taxon>Bacteria</taxon>
        <taxon>Bacillati</taxon>
        <taxon>Bacillota</taxon>
        <taxon>Bacilli</taxon>
        <taxon>Lactobacillales</taxon>
        <taxon>Enterococcaceae</taxon>
        <taxon>Enterococcus</taxon>
    </lineage>
</organism>